<dbReference type="Pfam" id="PF02518">
    <property type="entry name" value="HATPase_c"/>
    <property type="match status" value="1"/>
</dbReference>
<feature type="domain" description="Histidine kinase" evidence="10">
    <location>
        <begin position="407"/>
        <end position="624"/>
    </location>
</feature>
<evidence type="ECO:0000313" key="12">
    <source>
        <dbReference type="Proteomes" id="UP000554520"/>
    </source>
</evidence>
<evidence type="ECO:0000256" key="5">
    <source>
        <dbReference type="ARBA" id="ARBA00022741"/>
    </source>
</evidence>
<dbReference type="SMART" id="SM00388">
    <property type="entry name" value="HisKA"/>
    <property type="match status" value="1"/>
</dbReference>
<dbReference type="AlphaFoldDB" id="A0A839UJ87"/>
<dbReference type="InterPro" id="IPR003661">
    <property type="entry name" value="HisK_dim/P_dom"/>
</dbReference>
<comment type="caution">
    <text evidence="11">The sequence shown here is derived from an EMBL/GenBank/DDBJ whole genome shotgun (WGS) entry which is preliminary data.</text>
</comment>
<keyword evidence="9" id="KW-1133">Transmembrane helix</keyword>
<dbReference type="InterPro" id="IPR036890">
    <property type="entry name" value="HATPase_C_sf"/>
</dbReference>
<evidence type="ECO:0000256" key="4">
    <source>
        <dbReference type="ARBA" id="ARBA00022679"/>
    </source>
</evidence>
<keyword evidence="4" id="KW-0808">Transferase</keyword>
<dbReference type="PANTHER" id="PTHR43065:SF10">
    <property type="entry name" value="PEROXIDE STRESS-ACTIVATED HISTIDINE KINASE MAK3"/>
    <property type="match status" value="1"/>
</dbReference>
<name>A0A839UJ87_9HYPH</name>
<keyword evidence="5" id="KW-0547">Nucleotide-binding</keyword>
<evidence type="ECO:0000256" key="3">
    <source>
        <dbReference type="ARBA" id="ARBA00022553"/>
    </source>
</evidence>
<dbReference type="PROSITE" id="PS50109">
    <property type="entry name" value="HIS_KIN"/>
    <property type="match status" value="1"/>
</dbReference>
<evidence type="ECO:0000256" key="7">
    <source>
        <dbReference type="ARBA" id="ARBA00022840"/>
    </source>
</evidence>
<gene>
    <name evidence="11" type="ORF">FHS21_005037</name>
</gene>
<dbReference type="PANTHER" id="PTHR43065">
    <property type="entry name" value="SENSOR HISTIDINE KINASE"/>
    <property type="match status" value="1"/>
</dbReference>
<evidence type="ECO:0000256" key="8">
    <source>
        <dbReference type="ARBA" id="ARBA00023012"/>
    </source>
</evidence>
<keyword evidence="9" id="KW-0472">Membrane</keyword>
<dbReference type="SUPFAM" id="SSF55874">
    <property type="entry name" value="ATPase domain of HSP90 chaperone/DNA topoisomerase II/histidine kinase"/>
    <property type="match status" value="1"/>
</dbReference>
<proteinExistence type="predicted"/>
<keyword evidence="3" id="KW-0597">Phosphoprotein</keyword>
<comment type="catalytic activity">
    <reaction evidence="1">
        <text>ATP + protein L-histidine = ADP + protein N-phospho-L-histidine.</text>
        <dbReference type="EC" id="2.7.13.3"/>
    </reaction>
</comment>
<keyword evidence="7" id="KW-0067">ATP-binding</keyword>
<reference evidence="11 12" key="1">
    <citation type="submission" date="2020-08" db="EMBL/GenBank/DDBJ databases">
        <title>Genomic Encyclopedia of Type Strains, Phase III (KMG-III): the genomes of soil and plant-associated and newly described type strains.</title>
        <authorList>
            <person name="Whitman W."/>
        </authorList>
    </citation>
    <scope>NUCLEOTIDE SEQUENCE [LARGE SCALE GENOMIC DNA]</scope>
    <source>
        <strain evidence="11 12">CECT 7015</strain>
    </source>
</reference>
<dbReference type="InterPro" id="IPR003594">
    <property type="entry name" value="HATPase_dom"/>
</dbReference>
<evidence type="ECO:0000256" key="9">
    <source>
        <dbReference type="SAM" id="Phobius"/>
    </source>
</evidence>
<dbReference type="InterPro" id="IPR036097">
    <property type="entry name" value="HisK_dim/P_sf"/>
</dbReference>
<dbReference type="InterPro" id="IPR005467">
    <property type="entry name" value="His_kinase_dom"/>
</dbReference>
<dbReference type="SMART" id="SM00387">
    <property type="entry name" value="HATPase_c"/>
    <property type="match status" value="1"/>
</dbReference>
<dbReference type="Gene3D" id="3.30.565.10">
    <property type="entry name" value="Histidine kinase-like ATPase, C-terminal domain"/>
    <property type="match status" value="1"/>
</dbReference>
<dbReference type="Pfam" id="PF00512">
    <property type="entry name" value="HisKA"/>
    <property type="match status" value="1"/>
</dbReference>
<protein>
    <recommendedName>
        <fullName evidence="2">histidine kinase</fullName>
        <ecNumber evidence="2">2.7.13.3</ecNumber>
    </recommendedName>
</protein>
<evidence type="ECO:0000256" key="6">
    <source>
        <dbReference type="ARBA" id="ARBA00022777"/>
    </source>
</evidence>
<evidence type="ECO:0000256" key="2">
    <source>
        <dbReference type="ARBA" id="ARBA00012438"/>
    </source>
</evidence>
<accession>A0A839UJ87</accession>
<dbReference type="EMBL" id="JACHXN010000021">
    <property type="protein sequence ID" value="MBB3148589.1"/>
    <property type="molecule type" value="Genomic_DNA"/>
</dbReference>
<dbReference type="GO" id="GO:0000155">
    <property type="term" value="F:phosphorelay sensor kinase activity"/>
    <property type="evidence" value="ECO:0007669"/>
    <property type="project" value="InterPro"/>
</dbReference>
<dbReference type="CDD" id="cd00082">
    <property type="entry name" value="HisKA"/>
    <property type="match status" value="1"/>
</dbReference>
<dbReference type="EC" id="2.7.13.3" evidence="2"/>
<keyword evidence="6 11" id="KW-0418">Kinase</keyword>
<keyword evidence="12" id="KW-1185">Reference proteome</keyword>
<dbReference type="Proteomes" id="UP000554520">
    <property type="component" value="Unassembled WGS sequence"/>
</dbReference>
<dbReference type="GO" id="GO:0005524">
    <property type="term" value="F:ATP binding"/>
    <property type="evidence" value="ECO:0007669"/>
    <property type="project" value="UniProtKB-KW"/>
</dbReference>
<evidence type="ECO:0000259" key="10">
    <source>
        <dbReference type="PROSITE" id="PS50109"/>
    </source>
</evidence>
<evidence type="ECO:0000256" key="1">
    <source>
        <dbReference type="ARBA" id="ARBA00000085"/>
    </source>
</evidence>
<keyword evidence="9" id="KW-0812">Transmembrane</keyword>
<organism evidence="11 12">
    <name type="scientific">Phyllobacterium trifolii</name>
    <dbReference type="NCBI Taxonomy" id="300193"/>
    <lineage>
        <taxon>Bacteria</taxon>
        <taxon>Pseudomonadati</taxon>
        <taxon>Pseudomonadota</taxon>
        <taxon>Alphaproteobacteria</taxon>
        <taxon>Hyphomicrobiales</taxon>
        <taxon>Phyllobacteriaceae</taxon>
        <taxon>Phyllobacterium</taxon>
    </lineage>
</organism>
<evidence type="ECO:0000313" key="11">
    <source>
        <dbReference type="EMBL" id="MBB3148589.1"/>
    </source>
</evidence>
<dbReference type="InterPro" id="IPR004358">
    <property type="entry name" value="Sig_transdc_His_kin-like_C"/>
</dbReference>
<dbReference type="Gene3D" id="1.10.287.130">
    <property type="match status" value="1"/>
</dbReference>
<dbReference type="SUPFAM" id="SSF47384">
    <property type="entry name" value="Homodimeric domain of signal transducing histidine kinase"/>
    <property type="match status" value="1"/>
</dbReference>
<sequence>MVRNWKVRSSRLVGISVAFFFLVLPMLAAGPAVSMEIVGRVPRVLILYPYDERIAATTEAGEAVRNRLREGTGGKVDIFSEFLDLTRFPEKAHVEKMAHFLTDKYRNRRPDVVIALSDESASFIATHRDTVAPGARIVTTGLSRSTAENIGLPGDVFGVFNKDDIVKTLEMARSLQPKARHLFIIGGSADLDRAWLATARADLAVLAKNYDTTYLENLTIDEFVERAARFPPDSIVLALTIFKDSTGRNFIPREALRQIAATASAPIYGPYPTYIDHGIVGGNMVTFESLGLAVADLALDAIAGKPIVNVDAAPIYIADARQLKRWGLSESDLPAGTVQWFREKTLWEEHWPAVLTTLAVIAAQGVVIAGLLVERRRRRAAELELRVRLLELVHLNQSATAGALTASIAHELNQPLGAIRSNAEAGEMLLRGETPDLNLIKQILVDIKDDDQRAGDIITRLRGLLKKRSEIDWQEFDLNEVISSAIKILRPEAERRNIIVSSKGAMEELRVRADRVHIQQVILNLATNAMDAMLDVAATERRLVFQTRLTKESKVELSISDTGCGIPCEQLVGIFDPFYTTKPTGTGLGLSIARMIVETYAGKIWADNRPDGGAVIRFNLPLVQSGCVT</sequence>
<dbReference type="PRINTS" id="PR00344">
    <property type="entry name" value="BCTRLSENSOR"/>
</dbReference>
<dbReference type="RefSeq" id="WP_183664500.1">
    <property type="nucleotide sequence ID" value="NZ_JACHXN010000021.1"/>
</dbReference>
<feature type="transmembrane region" description="Helical" evidence="9">
    <location>
        <begin position="351"/>
        <end position="373"/>
    </location>
</feature>
<keyword evidence="8" id="KW-0902">Two-component regulatory system</keyword>